<name>A0A1H1TID9_9GAMM</name>
<comment type="similarity">
    <text evidence="2 8">Belongs to the outer membrane factor (OMF) (TC 1.B.17) family.</text>
</comment>
<protein>
    <submittedName>
        <fullName evidence="10">Outer membrane protein, multidrug efflux system</fullName>
    </submittedName>
</protein>
<keyword evidence="8" id="KW-0732">Signal</keyword>
<dbReference type="Gene3D" id="2.20.200.10">
    <property type="entry name" value="Outer membrane efflux proteins (OEP)"/>
    <property type="match status" value="1"/>
</dbReference>
<keyword evidence="8" id="KW-0472">Membrane</keyword>
<evidence type="ECO:0000313" key="10">
    <source>
        <dbReference type="EMBL" id="SDS59993.1"/>
    </source>
</evidence>
<dbReference type="PROSITE" id="PS51257">
    <property type="entry name" value="PROKAR_LIPOPROTEIN"/>
    <property type="match status" value="1"/>
</dbReference>
<dbReference type="Pfam" id="PF02321">
    <property type="entry name" value="OEP"/>
    <property type="match status" value="2"/>
</dbReference>
<dbReference type="PANTHER" id="PTHR30203">
    <property type="entry name" value="OUTER MEMBRANE CATION EFFLUX PROTEIN"/>
    <property type="match status" value="1"/>
</dbReference>
<keyword evidence="11" id="KW-1185">Reference proteome</keyword>
<keyword evidence="7 8" id="KW-0449">Lipoprotein</keyword>
<dbReference type="AlphaFoldDB" id="A0A1H1TID9"/>
<evidence type="ECO:0000256" key="6">
    <source>
        <dbReference type="ARBA" id="ARBA00023237"/>
    </source>
</evidence>
<evidence type="ECO:0000256" key="3">
    <source>
        <dbReference type="ARBA" id="ARBA00022452"/>
    </source>
</evidence>
<feature type="region of interest" description="Disordered" evidence="9">
    <location>
        <begin position="100"/>
        <end position="121"/>
    </location>
</feature>
<gene>
    <name evidence="10" type="ORF">SAMN05216421_1819</name>
</gene>
<dbReference type="GO" id="GO:0015562">
    <property type="term" value="F:efflux transmembrane transporter activity"/>
    <property type="evidence" value="ECO:0007669"/>
    <property type="project" value="InterPro"/>
</dbReference>
<dbReference type="Proteomes" id="UP000243207">
    <property type="component" value="Chromosome I"/>
</dbReference>
<comment type="subcellular location">
    <subcellularLocation>
        <location evidence="1 8">Cell outer membrane</location>
        <topology evidence="1 8">Lipid-anchor</topology>
    </subcellularLocation>
</comment>
<evidence type="ECO:0000256" key="4">
    <source>
        <dbReference type="ARBA" id="ARBA00022692"/>
    </source>
</evidence>
<reference evidence="11" key="1">
    <citation type="submission" date="2016-10" db="EMBL/GenBank/DDBJ databases">
        <authorList>
            <person name="Varghese N."/>
            <person name="Submissions S."/>
        </authorList>
    </citation>
    <scope>NUCLEOTIDE SEQUENCE [LARGE SCALE GENOMIC DNA]</scope>
    <source>
        <strain evidence="11">NRRL B-51270</strain>
    </source>
</reference>
<dbReference type="STRING" id="487184.SAMN05216421_1819"/>
<keyword evidence="5 8" id="KW-0564">Palmitate</keyword>
<organism evidence="10 11">
    <name type="scientific">Halopseudomonas xinjiangensis</name>
    <dbReference type="NCBI Taxonomy" id="487184"/>
    <lineage>
        <taxon>Bacteria</taxon>
        <taxon>Pseudomonadati</taxon>
        <taxon>Pseudomonadota</taxon>
        <taxon>Gammaproteobacteria</taxon>
        <taxon>Pseudomonadales</taxon>
        <taxon>Pseudomonadaceae</taxon>
        <taxon>Halopseudomonas</taxon>
    </lineage>
</organism>
<dbReference type="RefSeq" id="WP_093393506.1">
    <property type="nucleotide sequence ID" value="NZ_LT629736.1"/>
</dbReference>
<dbReference type="OrthoDB" id="9770517at2"/>
<feature type="chain" id="PRO_5009029232" evidence="8">
    <location>
        <begin position="21"/>
        <end position="471"/>
    </location>
</feature>
<evidence type="ECO:0000313" key="11">
    <source>
        <dbReference type="Proteomes" id="UP000243207"/>
    </source>
</evidence>
<dbReference type="GO" id="GO:0009279">
    <property type="term" value="C:cell outer membrane"/>
    <property type="evidence" value="ECO:0007669"/>
    <property type="project" value="UniProtKB-SubCell"/>
</dbReference>
<feature type="signal peptide" evidence="8">
    <location>
        <begin position="1"/>
        <end position="20"/>
    </location>
</feature>
<keyword evidence="3 8" id="KW-1134">Transmembrane beta strand</keyword>
<evidence type="ECO:0000256" key="8">
    <source>
        <dbReference type="RuleBase" id="RU362097"/>
    </source>
</evidence>
<dbReference type="Gene3D" id="1.20.1600.10">
    <property type="entry name" value="Outer membrane efflux proteins (OEP)"/>
    <property type="match status" value="1"/>
</dbReference>
<evidence type="ECO:0000256" key="9">
    <source>
        <dbReference type="SAM" id="MobiDB-lite"/>
    </source>
</evidence>
<dbReference type="SUPFAM" id="SSF56954">
    <property type="entry name" value="Outer membrane efflux proteins (OEP)"/>
    <property type="match status" value="1"/>
</dbReference>
<proteinExistence type="inferred from homology"/>
<accession>A0A1H1TID9</accession>
<keyword evidence="6" id="KW-0998">Cell outer membrane</keyword>
<sequence>MKHSMLALTVLALVSGCSLAPQYQQPAAPVAVAWPGPAGSVDANRLPIELQWQTFFADPVLRELIEVALQNNRDLRVAALNAEATRALYRVQRSAAAPQLSADAAGSRSRTPAALNPAGGAAESSQYSATLGISWEVDLFGRLASLSEQALQEYLASDAARRSVQISLIAGVANSWLTLQADQALLYVTRETLETYEKSLGITQRSFDAGVASTLELTQARIAVETARSSLAYYTRLVSQDRNALVRLLGEDLPARAMVSRVLNEPLLANLPVGLPSELLANRPDVLEAEHQLRAANASIGAARAAFFPSIGLTGAAGSASTDLSGLFDGGSGYWSFSPSISLPVFSAGRLSASLDAAEIRKDMRIAAYEGAIQTAFQEVADGLAARETYVQQVQAQGDLLATSENYYRIAERRYRAGVDSYLVLLDAQRQLFGAQQQLIVDRLSQLTSEVTLFKALGGGWQGSETVQAKR</sequence>
<evidence type="ECO:0000256" key="7">
    <source>
        <dbReference type="ARBA" id="ARBA00023288"/>
    </source>
</evidence>
<dbReference type="InterPro" id="IPR010131">
    <property type="entry name" value="MdtP/NodT-like"/>
</dbReference>
<evidence type="ECO:0000256" key="5">
    <source>
        <dbReference type="ARBA" id="ARBA00023139"/>
    </source>
</evidence>
<dbReference type="InterPro" id="IPR003423">
    <property type="entry name" value="OMP_efflux"/>
</dbReference>
<evidence type="ECO:0000256" key="2">
    <source>
        <dbReference type="ARBA" id="ARBA00007613"/>
    </source>
</evidence>
<dbReference type="EMBL" id="LT629736">
    <property type="protein sequence ID" value="SDS59993.1"/>
    <property type="molecule type" value="Genomic_DNA"/>
</dbReference>
<dbReference type="NCBIfam" id="TIGR01845">
    <property type="entry name" value="outer_NodT"/>
    <property type="match status" value="1"/>
</dbReference>
<evidence type="ECO:0000256" key="1">
    <source>
        <dbReference type="ARBA" id="ARBA00004459"/>
    </source>
</evidence>
<dbReference type="PANTHER" id="PTHR30203:SF32">
    <property type="entry name" value="CATION EFFLUX SYSTEM PROTEIN CUSC"/>
    <property type="match status" value="1"/>
</dbReference>
<keyword evidence="4 8" id="KW-0812">Transmembrane</keyword>